<sequence>MSTEESDESDEMTEHVSVLTPIGHAGMPLPHDYFEEADYQRPKSATPEVISIDFHETADVMSNLPFEVKIQITKSLTQYDLVNLARTSKSFYVAAVQALFAKIVVDSRHSYLQSSDQRESRSATYIKTRYNFTKLMRLVAKEGQSLGKLIKCLEVVHLPDGMNQSETRSLICNSLPLMSGLCKFYCDSDALSMPLNILKLLPNKQDVESLAVNIDLRQGCETIGAFENVRKLSISPFVSSEKLATFLNNILVPSVVQNLSTLRMARECASVINKSSRQSLIVTKYMLNNNLEEPNVGETDEAIRYNQMDLDFWKFLDPIVDRNFKLLSLRNLEIAAVNIVPEDSTRVVQGIDLSKLTLLALSDVQEVQLIPEVDYEVSDFTSLALEYMQPSFLCGLAPYLRNLQKLRLDFREPIKDSVHVFISQLKRDAQVSLWELDITVHWDDNKLALWPNWGVLAQKYMDSILMHAGTLRKLSLIAHQDFKFYELPKRIPGGVLLQLQRCQQLRSLRLHGDSLHPTGSELIGKLHGLEKLDLVGKAAGGPQHMALQVVHAGVLDNWYRVIHVAIALARASPNLKQVRIDRCLFACFPDGTVGPQTDNSDFDIQTRVLMSANDWE</sequence>
<dbReference type="SUPFAM" id="SSF81383">
    <property type="entry name" value="F-box domain"/>
    <property type="match status" value="1"/>
</dbReference>
<dbReference type="CDD" id="cd09917">
    <property type="entry name" value="F-box_SF"/>
    <property type="match status" value="1"/>
</dbReference>
<dbReference type="AlphaFoldDB" id="A0A1G4KM19"/>
<dbReference type="InterPro" id="IPR001810">
    <property type="entry name" value="F-box_dom"/>
</dbReference>
<dbReference type="Proteomes" id="UP000189911">
    <property type="component" value="Chromosome H"/>
</dbReference>
<organism evidence="2 3">
    <name type="scientific">Lachancea nothofagi CBS 11611</name>
    <dbReference type="NCBI Taxonomy" id="1266666"/>
    <lineage>
        <taxon>Eukaryota</taxon>
        <taxon>Fungi</taxon>
        <taxon>Dikarya</taxon>
        <taxon>Ascomycota</taxon>
        <taxon>Saccharomycotina</taxon>
        <taxon>Saccharomycetes</taxon>
        <taxon>Saccharomycetales</taxon>
        <taxon>Saccharomycetaceae</taxon>
        <taxon>Lachancea</taxon>
    </lineage>
</organism>
<dbReference type="Pfam" id="PF12937">
    <property type="entry name" value="F-box-like"/>
    <property type="match status" value="1"/>
</dbReference>
<feature type="domain" description="F-box" evidence="1">
    <location>
        <begin position="58"/>
        <end position="103"/>
    </location>
</feature>
<name>A0A1G4KM19_9SACH</name>
<keyword evidence="3" id="KW-1185">Reference proteome</keyword>
<evidence type="ECO:0000313" key="3">
    <source>
        <dbReference type="Proteomes" id="UP000189911"/>
    </source>
</evidence>
<dbReference type="InterPro" id="IPR032675">
    <property type="entry name" value="LRR_dom_sf"/>
</dbReference>
<dbReference type="InterPro" id="IPR036047">
    <property type="entry name" value="F-box-like_dom_sf"/>
</dbReference>
<evidence type="ECO:0000259" key="1">
    <source>
        <dbReference type="PROSITE" id="PS50181"/>
    </source>
</evidence>
<evidence type="ECO:0000313" key="2">
    <source>
        <dbReference type="EMBL" id="SCV05537.1"/>
    </source>
</evidence>
<proteinExistence type="predicted"/>
<dbReference type="SUPFAM" id="SSF52047">
    <property type="entry name" value="RNI-like"/>
    <property type="match status" value="1"/>
</dbReference>
<dbReference type="Gene3D" id="3.80.10.10">
    <property type="entry name" value="Ribonuclease Inhibitor"/>
    <property type="match status" value="1"/>
</dbReference>
<dbReference type="EMBL" id="LT598447">
    <property type="protein sequence ID" value="SCV05537.1"/>
    <property type="molecule type" value="Genomic_DNA"/>
</dbReference>
<accession>A0A1G4KM19</accession>
<gene>
    <name evidence="2" type="ORF">LANO_0H09670G</name>
</gene>
<reference evidence="3" key="1">
    <citation type="submission" date="2016-03" db="EMBL/GenBank/DDBJ databases">
        <authorList>
            <person name="Devillers Hugo."/>
        </authorList>
    </citation>
    <scope>NUCLEOTIDE SEQUENCE [LARGE SCALE GENOMIC DNA]</scope>
</reference>
<protein>
    <submittedName>
        <fullName evidence="2">LANO_0H09670g1_1</fullName>
    </submittedName>
</protein>
<dbReference type="OrthoDB" id="4024240at2759"/>
<dbReference type="PROSITE" id="PS50181">
    <property type="entry name" value="FBOX"/>
    <property type="match status" value="1"/>
</dbReference>